<dbReference type="InterPro" id="IPR051871">
    <property type="entry name" value="GMC_Oxidoreductase-Related"/>
</dbReference>
<dbReference type="PANTHER" id="PTHR45968">
    <property type="entry name" value="OSJNBA0019K04.7 PROTEIN"/>
    <property type="match status" value="1"/>
</dbReference>
<accession>A0A0D1WZ15</accession>
<feature type="binding site" evidence="3">
    <location>
        <begin position="77"/>
        <end position="80"/>
    </location>
    <ligand>
        <name>FAD</name>
        <dbReference type="ChEBI" id="CHEBI:57692"/>
    </ligand>
</feature>
<dbReference type="PIRSF" id="PIRSF000137">
    <property type="entry name" value="Alcohol_oxidase"/>
    <property type="match status" value="1"/>
</dbReference>
<evidence type="ECO:0000256" key="1">
    <source>
        <dbReference type="ARBA" id="ARBA00010790"/>
    </source>
</evidence>
<evidence type="ECO:0000313" key="5">
    <source>
        <dbReference type="EMBL" id="KIV80396.1"/>
    </source>
</evidence>
<dbReference type="Pfam" id="PF05199">
    <property type="entry name" value="GMC_oxred_C"/>
    <property type="match status" value="1"/>
</dbReference>
<dbReference type="HOGENOM" id="CLU_026750_0_0_1"/>
<organism evidence="5 6">
    <name type="scientific">Exophiala sideris</name>
    <dbReference type="NCBI Taxonomy" id="1016849"/>
    <lineage>
        <taxon>Eukaryota</taxon>
        <taxon>Fungi</taxon>
        <taxon>Dikarya</taxon>
        <taxon>Ascomycota</taxon>
        <taxon>Pezizomycotina</taxon>
        <taxon>Eurotiomycetes</taxon>
        <taxon>Chaetothyriomycetidae</taxon>
        <taxon>Chaetothyriales</taxon>
        <taxon>Herpotrichiellaceae</taxon>
        <taxon>Exophiala</taxon>
    </lineage>
</organism>
<dbReference type="InterPro" id="IPR000172">
    <property type="entry name" value="GMC_OxRdtase_N"/>
</dbReference>
<proteinExistence type="inferred from homology"/>
<dbReference type="Proteomes" id="UP000053599">
    <property type="component" value="Unassembled WGS sequence"/>
</dbReference>
<dbReference type="SUPFAM" id="SSF51905">
    <property type="entry name" value="FAD/NAD(P)-binding domain"/>
    <property type="match status" value="1"/>
</dbReference>
<dbReference type="SUPFAM" id="SSF54373">
    <property type="entry name" value="FAD-linked reductases, C-terminal domain"/>
    <property type="match status" value="1"/>
</dbReference>
<comment type="cofactor">
    <cofactor evidence="3">
        <name>FAD</name>
        <dbReference type="ChEBI" id="CHEBI:57692"/>
    </cofactor>
</comment>
<keyword evidence="3" id="KW-0285">Flavoprotein</keyword>
<dbReference type="InterPro" id="IPR012132">
    <property type="entry name" value="GMC_OxRdtase"/>
</dbReference>
<dbReference type="OrthoDB" id="269227at2759"/>
<dbReference type="Gene3D" id="3.50.50.60">
    <property type="entry name" value="FAD/NAD(P)-binding domain"/>
    <property type="match status" value="1"/>
</dbReference>
<feature type="binding site" evidence="3">
    <location>
        <position position="189"/>
    </location>
    <ligand>
        <name>FAD</name>
        <dbReference type="ChEBI" id="CHEBI:57692"/>
    </ligand>
</feature>
<name>A0A0D1WZ15_9EURO</name>
<dbReference type="AlphaFoldDB" id="A0A0D1WZ15"/>
<feature type="binding site" evidence="3">
    <location>
        <position position="69"/>
    </location>
    <ligand>
        <name>FAD</name>
        <dbReference type="ChEBI" id="CHEBI:57692"/>
    </ligand>
</feature>
<dbReference type="PROSITE" id="PS00624">
    <property type="entry name" value="GMC_OXRED_2"/>
    <property type="match status" value="1"/>
</dbReference>
<evidence type="ECO:0000313" key="6">
    <source>
        <dbReference type="Proteomes" id="UP000053599"/>
    </source>
</evidence>
<comment type="similarity">
    <text evidence="1">Belongs to the GMC oxidoreductase family.</text>
</comment>
<dbReference type="STRING" id="1016849.A0A0D1WZ15"/>
<feature type="domain" description="Glucose-methanol-choline oxidoreductase N-terminal" evidence="4">
    <location>
        <begin position="233"/>
        <end position="247"/>
    </location>
</feature>
<reference evidence="5 6" key="1">
    <citation type="submission" date="2015-01" db="EMBL/GenBank/DDBJ databases">
        <title>The Genome Sequence of Exophiala sideris CBS121828.</title>
        <authorList>
            <consortium name="The Broad Institute Genomics Platform"/>
            <person name="Cuomo C."/>
            <person name="de Hoog S."/>
            <person name="Gorbushina A."/>
            <person name="Stielow B."/>
            <person name="Teixiera M."/>
            <person name="Abouelleil A."/>
            <person name="Chapman S.B."/>
            <person name="Priest M."/>
            <person name="Young S.K."/>
            <person name="Wortman J."/>
            <person name="Nusbaum C."/>
            <person name="Birren B."/>
        </authorList>
    </citation>
    <scope>NUCLEOTIDE SEQUENCE [LARGE SCALE GENOMIC DNA]</scope>
    <source>
        <strain evidence="5 6">CBS 121828</strain>
    </source>
</reference>
<dbReference type="GO" id="GO:0016614">
    <property type="term" value="F:oxidoreductase activity, acting on CH-OH group of donors"/>
    <property type="evidence" value="ECO:0007669"/>
    <property type="project" value="InterPro"/>
</dbReference>
<sequence>MELQYQYIVVGGGAAGCPLAATLAKKGPTLLLERGPRSVKDKSLRTCCDKDAVKWHRTEAGSWAATANVLGGGSAINAGVFMKEAIDSPFFQAHPFLESDKVQQAYAHVTKTVSHERAGSTQFSNDMVAAMKDIRLGKEAVNTDTAHYGIYHPSSLFDEKGRRYTAADLLPHDSDAAAKNLTVKTNIRVTRVVFDARKTGPRAIGIEYEDLSQVNPTTKVLLQPKAHYFLSCGAIHTPRLLMLSGVGNAAELSKHNIPVVLDQPHIGQHLKDKSVIAISLSSCRPVAKTMVDTMAATPDFMIGTASGGRLASYIGPSVLSMIPKPYRTSAARQTASWALRLLPQALLKKVNQQITMWAWLSNPTSEGSVELLSADQYADPMIRTRGFQTPEEVEAAATGVAVLSALIHSPSLYKYARRIADFNSTLLRSLEQLVPAKFLSQYIQTNKQGSSSPVTFPVLPSTNTINSRGKRRKLKSWLNSMHSEGWTYSGTCRFDDVVNHDFTVKGIDGLSIVDASILKRPTRVNGQATMMMMGIYAGNMVTTAC</sequence>
<dbReference type="EMBL" id="KN846953">
    <property type="protein sequence ID" value="KIV80396.1"/>
    <property type="molecule type" value="Genomic_DNA"/>
</dbReference>
<dbReference type="InterPro" id="IPR036188">
    <property type="entry name" value="FAD/NAD-bd_sf"/>
</dbReference>
<protein>
    <recommendedName>
        <fullName evidence="4">Glucose-methanol-choline oxidoreductase N-terminal domain-containing protein</fullName>
    </recommendedName>
</protein>
<dbReference type="Gene3D" id="3.30.410.40">
    <property type="match status" value="1"/>
</dbReference>
<keyword evidence="2" id="KW-0732">Signal</keyword>
<evidence type="ECO:0000256" key="3">
    <source>
        <dbReference type="PIRSR" id="PIRSR000137-2"/>
    </source>
</evidence>
<keyword evidence="3" id="KW-0274">FAD</keyword>
<dbReference type="Pfam" id="PF00732">
    <property type="entry name" value="GMC_oxred_N"/>
    <property type="match status" value="1"/>
</dbReference>
<dbReference type="InterPro" id="IPR007867">
    <property type="entry name" value="GMC_OxRtase_C"/>
</dbReference>
<evidence type="ECO:0000256" key="2">
    <source>
        <dbReference type="ARBA" id="ARBA00022729"/>
    </source>
</evidence>
<dbReference type="GO" id="GO:0050660">
    <property type="term" value="F:flavin adenine dinucleotide binding"/>
    <property type="evidence" value="ECO:0007669"/>
    <property type="project" value="InterPro"/>
</dbReference>
<dbReference type="PANTHER" id="PTHR45968:SF3">
    <property type="entry name" value="OS04G0573100 PROTEIN"/>
    <property type="match status" value="1"/>
</dbReference>
<gene>
    <name evidence="5" type="ORF">PV11_07897</name>
</gene>
<evidence type="ECO:0000259" key="4">
    <source>
        <dbReference type="PROSITE" id="PS00624"/>
    </source>
</evidence>